<evidence type="ECO:0000313" key="7">
    <source>
        <dbReference type="EMBL" id="GDZ96091.1"/>
    </source>
</evidence>
<evidence type="ECO:0000256" key="3">
    <source>
        <dbReference type="PROSITE-ProRule" id="PRU00284"/>
    </source>
</evidence>
<comment type="similarity">
    <text evidence="2">Belongs to the methyl-accepting chemotaxis (MCP) protein family.</text>
</comment>
<dbReference type="EMBL" id="BJCD01000076">
    <property type="protein sequence ID" value="GDZ96091.1"/>
    <property type="molecule type" value="Genomic_DNA"/>
</dbReference>
<gene>
    <name evidence="7" type="ORF">PA905_45230</name>
</gene>
<dbReference type="PRINTS" id="PR00260">
    <property type="entry name" value="CHEMTRNSDUCR"/>
</dbReference>
<dbReference type="AlphaFoldDB" id="A0A4P6A270"/>
<feature type="domain" description="HAMP" evidence="6">
    <location>
        <begin position="201"/>
        <end position="254"/>
    </location>
</feature>
<evidence type="ECO:0000259" key="6">
    <source>
        <dbReference type="PROSITE" id="PS50885"/>
    </source>
</evidence>
<dbReference type="SMART" id="SM00283">
    <property type="entry name" value="MA"/>
    <property type="match status" value="1"/>
</dbReference>
<dbReference type="Proteomes" id="UP000299794">
    <property type="component" value="Unassembled WGS sequence"/>
</dbReference>
<keyword evidence="4" id="KW-1133">Transmembrane helix</keyword>
<dbReference type="GO" id="GO:0006935">
    <property type="term" value="P:chemotaxis"/>
    <property type="evidence" value="ECO:0007669"/>
    <property type="project" value="InterPro"/>
</dbReference>
<dbReference type="RefSeq" id="WP_026796749.1">
    <property type="nucleotide sequence ID" value="NZ_BJCD01000076.1"/>
</dbReference>
<dbReference type="Pfam" id="PF00015">
    <property type="entry name" value="MCPsignal"/>
    <property type="match status" value="1"/>
</dbReference>
<protein>
    <submittedName>
        <fullName evidence="7">Methyl-accepting chemotaxis sensory transducer</fullName>
    </submittedName>
</protein>
<keyword evidence="4" id="KW-0472">Membrane</keyword>
<feature type="transmembrane region" description="Helical" evidence="4">
    <location>
        <begin position="179"/>
        <end position="201"/>
    </location>
</feature>
<dbReference type="Gene3D" id="1.10.287.950">
    <property type="entry name" value="Methyl-accepting chemotaxis protein"/>
    <property type="match status" value="1"/>
</dbReference>
<dbReference type="PROSITE" id="PS50885">
    <property type="entry name" value="HAMP"/>
    <property type="match status" value="1"/>
</dbReference>
<dbReference type="GO" id="GO:0004888">
    <property type="term" value="F:transmembrane signaling receptor activity"/>
    <property type="evidence" value="ECO:0007669"/>
    <property type="project" value="InterPro"/>
</dbReference>
<sequence length="532" mass="57768">MFNNITSRLILGFSVPILFLIILGSMLFSGIGNLVQLQLDSKQAGDHISSTDAYAYDVARIIASIRGYALYPKDPYYRGTYEKARESMLANKEELAKIADPQTREAINAMIQIGDEYDSVAAGVYTLVDADKMNEAKQQILIPRIAKLAEASDRAHTILEAKLNDNLLQAQKAKQFQTLLIILGTLITIVASLAAAFMITLPIRRDLPKVVKAAEQIAEGDLQQTLEVSNDTTEIGKLMAAFHYMSKKLNTLILQMQKSGVQISTSSTQIAAAGKELEATVVEQLASTNEVSATSQQIAATSKELVRVMEQVTQMAQSTATSAGASHNDLNRMETVMRELSGATTSITSKLGVMNEKANNINSVVTTINKVADQTNLLSLNAAIEAEKAGEYGAGFAVVAREIRRLADQTAVATLEIAQMIKEMQSAVSTGVMEMDKFSKSVVDSVVDVSKISERVTLVIEQVQGLTPRFERVSQSIEEQSQGAQQISEAMGQLSQASQQTVDSLRETNNAVYQLDEAANGLRKEIAKFKTA</sequence>
<accession>A0A4P6A270</accession>
<dbReference type="Pfam" id="PF00672">
    <property type="entry name" value="HAMP"/>
    <property type="match status" value="1"/>
</dbReference>
<dbReference type="GO" id="GO:0016020">
    <property type="term" value="C:membrane"/>
    <property type="evidence" value="ECO:0007669"/>
    <property type="project" value="InterPro"/>
</dbReference>
<dbReference type="SMART" id="SM00304">
    <property type="entry name" value="HAMP"/>
    <property type="match status" value="1"/>
</dbReference>
<dbReference type="PROSITE" id="PS50111">
    <property type="entry name" value="CHEMOTAXIS_TRANSDUC_2"/>
    <property type="match status" value="1"/>
</dbReference>
<keyword evidence="1 3" id="KW-0807">Transducer</keyword>
<feature type="transmembrane region" description="Helical" evidence="4">
    <location>
        <begin position="12"/>
        <end position="35"/>
    </location>
</feature>
<feature type="domain" description="Methyl-accepting transducer" evidence="5">
    <location>
        <begin position="259"/>
        <end position="495"/>
    </location>
</feature>
<evidence type="ECO:0000259" key="5">
    <source>
        <dbReference type="PROSITE" id="PS50111"/>
    </source>
</evidence>
<dbReference type="PANTHER" id="PTHR32089">
    <property type="entry name" value="METHYL-ACCEPTING CHEMOTAXIS PROTEIN MCPB"/>
    <property type="match status" value="1"/>
</dbReference>
<dbReference type="CDD" id="cd06225">
    <property type="entry name" value="HAMP"/>
    <property type="match status" value="1"/>
</dbReference>
<dbReference type="SUPFAM" id="SSF58104">
    <property type="entry name" value="Methyl-accepting chemotaxis protein (MCP) signaling domain"/>
    <property type="match status" value="1"/>
</dbReference>
<dbReference type="PANTHER" id="PTHR32089:SF120">
    <property type="entry name" value="METHYL-ACCEPTING CHEMOTAXIS PROTEIN TLPQ"/>
    <property type="match status" value="1"/>
</dbReference>
<dbReference type="InterPro" id="IPR004090">
    <property type="entry name" value="Chemotax_Me-accpt_rcpt"/>
</dbReference>
<proteinExistence type="inferred from homology"/>
<evidence type="ECO:0000313" key="8">
    <source>
        <dbReference type="Proteomes" id="UP000299794"/>
    </source>
</evidence>
<dbReference type="GO" id="GO:0007165">
    <property type="term" value="P:signal transduction"/>
    <property type="evidence" value="ECO:0007669"/>
    <property type="project" value="UniProtKB-KW"/>
</dbReference>
<evidence type="ECO:0000256" key="1">
    <source>
        <dbReference type="ARBA" id="ARBA00023224"/>
    </source>
</evidence>
<organism evidence="7 8">
    <name type="scientific">Planktothrix agardhii CCAP 1459/11A</name>
    <dbReference type="NCBI Taxonomy" id="282420"/>
    <lineage>
        <taxon>Bacteria</taxon>
        <taxon>Bacillati</taxon>
        <taxon>Cyanobacteriota</taxon>
        <taxon>Cyanophyceae</taxon>
        <taxon>Oscillatoriophycideae</taxon>
        <taxon>Oscillatoriales</taxon>
        <taxon>Microcoleaceae</taxon>
        <taxon>Planktothrix</taxon>
    </lineage>
</organism>
<reference evidence="8" key="1">
    <citation type="submission" date="2019-02" db="EMBL/GenBank/DDBJ databases">
        <title>Draft genome sequence of Planktothrix agardhii NIES-905.</title>
        <authorList>
            <person name="Yamaguchi H."/>
            <person name="Suzuki S."/>
            <person name="Kawachi M."/>
        </authorList>
    </citation>
    <scope>NUCLEOTIDE SEQUENCE [LARGE SCALE GENOMIC DNA]</scope>
    <source>
        <strain evidence="8">CCAP 1459/11A</strain>
    </source>
</reference>
<name>A0A4P6A270_PLAAG</name>
<keyword evidence="4" id="KW-0812">Transmembrane</keyword>
<dbReference type="InterPro" id="IPR004089">
    <property type="entry name" value="MCPsignal_dom"/>
</dbReference>
<evidence type="ECO:0000256" key="2">
    <source>
        <dbReference type="ARBA" id="ARBA00029447"/>
    </source>
</evidence>
<comment type="caution">
    <text evidence="7">The sequence shown here is derived from an EMBL/GenBank/DDBJ whole genome shotgun (WGS) entry which is preliminary data.</text>
</comment>
<evidence type="ECO:0000256" key="4">
    <source>
        <dbReference type="SAM" id="Phobius"/>
    </source>
</evidence>
<dbReference type="InterPro" id="IPR003660">
    <property type="entry name" value="HAMP_dom"/>
</dbReference>